<feature type="signal peptide" evidence="2">
    <location>
        <begin position="1"/>
        <end position="23"/>
    </location>
</feature>
<feature type="region of interest" description="Disordered" evidence="1">
    <location>
        <begin position="57"/>
        <end position="116"/>
    </location>
</feature>
<keyword evidence="4" id="KW-1185">Reference proteome</keyword>
<evidence type="ECO:0000256" key="2">
    <source>
        <dbReference type="SAM" id="SignalP"/>
    </source>
</evidence>
<name>A0A8K0R1R8_9PLEO</name>
<protein>
    <submittedName>
        <fullName evidence="3">Uncharacterized protein</fullName>
    </submittedName>
</protein>
<feature type="region of interest" description="Disordered" evidence="1">
    <location>
        <begin position="131"/>
        <end position="166"/>
    </location>
</feature>
<feature type="compositionally biased region" description="Gly residues" evidence="1">
    <location>
        <begin position="62"/>
        <end position="71"/>
    </location>
</feature>
<evidence type="ECO:0000313" key="4">
    <source>
        <dbReference type="Proteomes" id="UP000813461"/>
    </source>
</evidence>
<organism evidence="3 4">
    <name type="scientific">Paraphoma chrysanthemicola</name>
    <dbReference type="NCBI Taxonomy" id="798071"/>
    <lineage>
        <taxon>Eukaryota</taxon>
        <taxon>Fungi</taxon>
        <taxon>Dikarya</taxon>
        <taxon>Ascomycota</taxon>
        <taxon>Pezizomycotina</taxon>
        <taxon>Dothideomycetes</taxon>
        <taxon>Pleosporomycetidae</taxon>
        <taxon>Pleosporales</taxon>
        <taxon>Pleosporineae</taxon>
        <taxon>Phaeosphaeriaceae</taxon>
        <taxon>Paraphoma</taxon>
    </lineage>
</organism>
<evidence type="ECO:0000313" key="3">
    <source>
        <dbReference type="EMBL" id="KAH7079654.1"/>
    </source>
</evidence>
<dbReference type="SUPFAM" id="SSF52309">
    <property type="entry name" value="N-(deoxy)ribosyltransferase-like"/>
    <property type="match status" value="1"/>
</dbReference>
<feature type="compositionally biased region" description="Polar residues" evidence="1">
    <location>
        <begin position="87"/>
        <end position="99"/>
    </location>
</feature>
<keyword evidence="2" id="KW-0732">Signal</keyword>
<reference evidence="3" key="1">
    <citation type="journal article" date="2021" name="Nat. Commun.">
        <title>Genetic determinants of endophytism in the Arabidopsis root mycobiome.</title>
        <authorList>
            <person name="Mesny F."/>
            <person name="Miyauchi S."/>
            <person name="Thiergart T."/>
            <person name="Pickel B."/>
            <person name="Atanasova L."/>
            <person name="Karlsson M."/>
            <person name="Huettel B."/>
            <person name="Barry K.W."/>
            <person name="Haridas S."/>
            <person name="Chen C."/>
            <person name="Bauer D."/>
            <person name="Andreopoulos W."/>
            <person name="Pangilinan J."/>
            <person name="LaButti K."/>
            <person name="Riley R."/>
            <person name="Lipzen A."/>
            <person name="Clum A."/>
            <person name="Drula E."/>
            <person name="Henrissat B."/>
            <person name="Kohler A."/>
            <person name="Grigoriev I.V."/>
            <person name="Martin F.M."/>
            <person name="Hacquard S."/>
        </authorList>
    </citation>
    <scope>NUCLEOTIDE SEQUENCE</scope>
    <source>
        <strain evidence="3">MPI-SDFR-AT-0120</strain>
    </source>
</reference>
<dbReference type="OrthoDB" id="3694677at2759"/>
<feature type="chain" id="PRO_5035442868" evidence="2">
    <location>
        <begin position="24"/>
        <end position="362"/>
    </location>
</feature>
<dbReference type="AlphaFoldDB" id="A0A8K0R1R8"/>
<evidence type="ECO:0000256" key="1">
    <source>
        <dbReference type="SAM" id="MobiDB-lite"/>
    </source>
</evidence>
<gene>
    <name evidence="3" type="ORF">FB567DRAFT_533066</name>
</gene>
<accession>A0A8K0R1R8</accession>
<feature type="region of interest" description="Disordered" evidence="1">
    <location>
        <begin position="335"/>
        <end position="362"/>
    </location>
</feature>
<proteinExistence type="predicted"/>
<dbReference type="Proteomes" id="UP000813461">
    <property type="component" value="Unassembled WGS sequence"/>
</dbReference>
<dbReference type="EMBL" id="JAGMVJ010000016">
    <property type="protein sequence ID" value="KAH7079654.1"/>
    <property type="molecule type" value="Genomic_DNA"/>
</dbReference>
<feature type="compositionally biased region" description="Gly residues" evidence="1">
    <location>
        <begin position="100"/>
        <end position="114"/>
    </location>
</feature>
<comment type="caution">
    <text evidence="3">The sequence shown here is derived from an EMBL/GenBank/DDBJ whole genome shotgun (WGS) entry which is preliminary data.</text>
</comment>
<sequence>MRYSAPNVIAVGLLSALVFQTSGNPVTRAIACAGENCNEPAAISWASSRVADYRHPKILPRAGGGGGGGGGKPDKPGPDGTPGVPNDPSNPSTPGNQNGEDGGFEGQPESGGGFTDLCEKKRSWLTFWRRASCGPTNPQQRPSRDVIRTNNNQPATGGTRLDPPRPLDVQQRKATFDAAIIANNLQSKPWFFYSGFNFDDIEKWKVPVDKKVNEKTGQKPAFMRDLVDTEKSPGDRTEYSVYRDAGIDWYYWAVNSKAFAQAVRGDIFVIIPADRAVNQPYDGQGSNWWSFELPELTRNPNVNSITVIHGDDRINMDTDPDAKQTYEITGPLETIWRRNDPPMGTPGDEHYQYTRPQWPFEP</sequence>